<dbReference type="SUPFAM" id="SSF55298">
    <property type="entry name" value="YjgF-like"/>
    <property type="match status" value="1"/>
</dbReference>
<evidence type="ECO:0000313" key="1">
    <source>
        <dbReference type="EMBL" id="BCI54855.1"/>
    </source>
</evidence>
<dbReference type="Gene3D" id="3.30.1330.40">
    <property type="entry name" value="RutC-like"/>
    <property type="match status" value="1"/>
</dbReference>
<protein>
    <submittedName>
        <fullName evidence="1">Uncharacterized protein</fullName>
    </submittedName>
</protein>
<dbReference type="InterPro" id="IPR035959">
    <property type="entry name" value="RutC-like_sf"/>
</dbReference>
<gene>
    <name evidence="1" type="ORF">NIIDNTM18_41330</name>
</gene>
<accession>A0A6S6P8K6</accession>
<dbReference type="Proteomes" id="UP000515734">
    <property type="component" value="Chromosome"/>
</dbReference>
<name>A0A6S6P8K6_9MYCO</name>
<dbReference type="AlphaFoldDB" id="A0A6S6P8K6"/>
<proteinExistence type="predicted"/>
<dbReference type="EMBL" id="AP023287">
    <property type="protein sequence ID" value="BCI54855.1"/>
    <property type="molecule type" value="Genomic_DNA"/>
</dbReference>
<reference evidence="1 2" key="1">
    <citation type="submission" date="2020-07" db="EMBL/GenBank/DDBJ databases">
        <title>Complete genome sequence of Mycolicibacterium litorale like strain isolated from cardiac implantable electronic device infection.</title>
        <authorList>
            <person name="Fukano H."/>
            <person name="Miyama H."/>
            <person name="Hoshino Y."/>
        </authorList>
    </citation>
    <scope>NUCLEOTIDE SEQUENCE [LARGE SCALE GENOMIC DNA]</scope>
    <source>
        <strain evidence="1 2">NIIDNTM18</strain>
    </source>
</reference>
<evidence type="ECO:0000313" key="2">
    <source>
        <dbReference type="Proteomes" id="UP000515734"/>
    </source>
</evidence>
<organism evidence="1 2">
    <name type="scientific">Mycolicibacterium litorale</name>
    <dbReference type="NCBI Taxonomy" id="758802"/>
    <lineage>
        <taxon>Bacteria</taxon>
        <taxon>Bacillati</taxon>
        <taxon>Actinomycetota</taxon>
        <taxon>Actinomycetes</taxon>
        <taxon>Mycobacteriales</taxon>
        <taxon>Mycobacteriaceae</taxon>
        <taxon>Mycolicibacterium</taxon>
    </lineage>
</organism>
<sequence>MHATPTALAAADATFVDGMARASVTLGITTLPPLTRIGVATLAEPDTLIEVEAIAVID</sequence>